<dbReference type="AlphaFoldDB" id="A0A9P7KPQ3"/>
<dbReference type="FunFam" id="3.40.50.720:FF:000191">
    <property type="entry name" value="Methylglyoxal reductase (NADPH-dependent)"/>
    <property type="match status" value="1"/>
</dbReference>
<dbReference type="Proteomes" id="UP000782241">
    <property type="component" value="Unassembled WGS sequence"/>
</dbReference>
<dbReference type="PANTHER" id="PTHR10366">
    <property type="entry name" value="NAD DEPENDENT EPIMERASE/DEHYDRATASE"/>
    <property type="match status" value="1"/>
</dbReference>
<evidence type="ECO:0000259" key="3">
    <source>
        <dbReference type="Pfam" id="PF01370"/>
    </source>
</evidence>
<evidence type="ECO:0000313" key="4">
    <source>
        <dbReference type="EMBL" id="KAG5661136.1"/>
    </source>
</evidence>
<comment type="similarity">
    <text evidence="2">Belongs to the NAD(P)-dependent epimerase/dehydratase family. Dihydroflavonol-4-reductase subfamily.</text>
</comment>
<evidence type="ECO:0000313" key="5">
    <source>
        <dbReference type="Proteomes" id="UP000782241"/>
    </source>
</evidence>
<dbReference type="InterPro" id="IPR036291">
    <property type="entry name" value="NAD(P)-bd_dom_sf"/>
</dbReference>
<dbReference type="Gene3D" id="3.40.50.720">
    <property type="entry name" value="NAD(P)-binding Rossmann-like Domain"/>
    <property type="match status" value="1"/>
</dbReference>
<dbReference type="CDD" id="cd05227">
    <property type="entry name" value="AR_SDR_e"/>
    <property type="match status" value="1"/>
</dbReference>
<dbReference type="InterPro" id="IPR050425">
    <property type="entry name" value="NAD(P)_dehydrat-like"/>
</dbReference>
<sequence length="355" mass="38804">MRTSLEKGRTILIMTKVLLTGGSGFIAAHTLEQLLEKDYTIVTTVRSEDKANKIRNAFPDKVKDGKLEIVIVPDIAKSDAFDEVAKTPGLDAVVHVASPFHFNISDPKKDLIDPAVIGTTGILKALHASAPGVKRVVITSSFASVLDEAKFTDGSHVFSEKTWNPVTIDDIGRSDATAYRASKTLAERAAWDFVAEKKPSFDLVTVCPPLVLGPVSKHLATLESINTSNERIVKLLQGGWKEEIPPCTPVPLWIDVRDAARAHVRGLEEPSAGGKRLFTTAGWFSHREIIDVVAKKFPEFKDKLPGPDVKGGELPPKDQVFGINKDETDKLVKIDWISIEKSVTDLVESLKEIGI</sequence>
<accession>A0A9P7KPQ3</accession>
<evidence type="ECO:0000256" key="1">
    <source>
        <dbReference type="ARBA" id="ARBA00023002"/>
    </source>
</evidence>
<keyword evidence="5" id="KW-1185">Reference proteome</keyword>
<dbReference type="EMBL" id="JAGPUO010000008">
    <property type="protein sequence ID" value="KAG5661136.1"/>
    <property type="molecule type" value="Genomic_DNA"/>
</dbReference>
<dbReference type="InterPro" id="IPR001509">
    <property type="entry name" value="Epimerase_deHydtase"/>
</dbReference>
<evidence type="ECO:0000256" key="2">
    <source>
        <dbReference type="ARBA" id="ARBA00023445"/>
    </source>
</evidence>
<dbReference type="PANTHER" id="PTHR10366:SF564">
    <property type="entry name" value="STEROL-4-ALPHA-CARBOXYLATE 3-DEHYDROGENASE, DECARBOXYLATING"/>
    <property type="match status" value="1"/>
</dbReference>
<dbReference type="GO" id="GO:0016616">
    <property type="term" value="F:oxidoreductase activity, acting on the CH-OH group of donors, NAD or NADP as acceptor"/>
    <property type="evidence" value="ECO:0007669"/>
    <property type="project" value="TreeGrafter"/>
</dbReference>
<proteinExistence type="inferred from homology"/>
<name>A0A9P7KPQ3_9HYPO</name>
<dbReference type="SUPFAM" id="SSF51735">
    <property type="entry name" value="NAD(P)-binding Rossmann-fold domains"/>
    <property type="match status" value="1"/>
</dbReference>
<feature type="domain" description="NAD-dependent epimerase/dehydratase" evidence="3">
    <location>
        <begin position="17"/>
        <end position="275"/>
    </location>
</feature>
<keyword evidence="1" id="KW-0560">Oxidoreductase</keyword>
<comment type="caution">
    <text evidence="4">The sequence shown here is derived from an EMBL/GenBank/DDBJ whole genome shotgun (WGS) entry which is preliminary data.</text>
</comment>
<dbReference type="Pfam" id="PF01370">
    <property type="entry name" value="Epimerase"/>
    <property type="match status" value="1"/>
</dbReference>
<gene>
    <name evidence="4" type="ORF">KAF25_002779</name>
</gene>
<reference evidence="4" key="1">
    <citation type="submission" date="2021-04" db="EMBL/GenBank/DDBJ databases">
        <title>Draft genome of Fusarium avenaceum strain F156N33, isolated from an atmospheric sample in Virginia.</title>
        <authorList>
            <person name="Yang S."/>
            <person name="Vinatzer B.A."/>
            <person name="Coleman J."/>
        </authorList>
    </citation>
    <scope>NUCLEOTIDE SEQUENCE</scope>
    <source>
        <strain evidence="4">F156N33</strain>
    </source>
</reference>
<organism evidence="4 5">
    <name type="scientific">Fusarium avenaceum</name>
    <dbReference type="NCBI Taxonomy" id="40199"/>
    <lineage>
        <taxon>Eukaryota</taxon>
        <taxon>Fungi</taxon>
        <taxon>Dikarya</taxon>
        <taxon>Ascomycota</taxon>
        <taxon>Pezizomycotina</taxon>
        <taxon>Sordariomycetes</taxon>
        <taxon>Hypocreomycetidae</taxon>
        <taxon>Hypocreales</taxon>
        <taxon>Nectriaceae</taxon>
        <taxon>Fusarium</taxon>
        <taxon>Fusarium tricinctum species complex</taxon>
    </lineage>
</organism>
<protein>
    <recommendedName>
        <fullName evidence="3">NAD-dependent epimerase/dehydratase domain-containing protein</fullName>
    </recommendedName>
</protein>